<dbReference type="PANTHER" id="PTHR23305">
    <property type="entry name" value="OBG GTPASE FAMILY"/>
    <property type="match status" value="1"/>
</dbReference>
<keyword evidence="4 6" id="KW-0067">ATP-binding</keyword>
<evidence type="ECO:0000256" key="1">
    <source>
        <dbReference type="ARBA" id="ARBA00001946"/>
    </source>
</evidence>
<feature type="domain" description="TGS" evidence="8">
    <location>
        <begin position="285"/>
        <end position="368"/>
    </location>
</feature>
<dbReference type="HAMAP" id="MF_00944">
    <property type="entry name" value="YchF_OLA1_ATPase"/>
    <property type="match status" value="1"/>
</dbReference>
<comment type="similarity">
    <text evidence="6">Belongs to the TRAFAC class OBG-HflX-like GTPase superfamily. OBG GTPase family. YchF/OLA1 subfamily.</text>
</comment>
<dbReference type="Pfam" id="PF06071">
    <property type="entry name" value="YchF-GTPase_C"/>
    <property type="match status" value="1"/>
</dbReference>
<comment type="caution">
    <text evidence="9">The sequence shown here is derived from an EMBL/GenBank/DDBJ whole genome shotgun (WGS) entry which is preliminary data.</text>
</comment>
<dbReference type="InterPro" id="IPR027417">
    <property type="entry name" value="P-loop_NTPase"/>
</dbReference>
<dbReference type="InterPro" id="IPR004396">
    <property type="entry name" value="ATPase_YchF/OLA1"/>
</dbReference>
<dbReference type="InterPro" id="IPR041706">
    <property type="entry name" value="YchF_N"/>
</dbReference>
<dbReference type="NCBIfam" id="TIGR00092">
    <property type="entry name" value="redox-regulated ATPase YchF"/>
    <property type="match status" value="1"/>
</dbReference>
<dbReference type="Gene3D" id="1.10.150.300">
    <property type="entry name" value="TGS-like domain"/>
    <property type="match status" value="1"/>
</dbReference>
<evidence type="ECO:0000256" key="3">
    <source>
        <dbReference type="ARBA" id="ARBA00022741"/>
    </source>
</evidence>
<dbReference type="InterPro" id="IPR006073">
    <property type="entry name" value="GTP-bd"/>
</dbReference>
<dbReference type="Proteomes" id="UP000280842">
    <property type="component" value="Unassembled WGS sequence"/>
</dbReference>
<gene>
    <name evidence="6" type="primary">ychF</name>
    <name evidence="9" type="ORF">CLV39_0197</name>
</gene>
<dbReference type="GO" id="GO:0016887">
    <property type="term" value="F:ATP hydrolysis activity"/>
    <property type="evidence" value="ECO:0007669"/>
    <property type="project" value="UniProtKB-UniRule"/>
</dbReference>
<dbReference type="SUPFAM" id="SSF81271">
    <property type="entry name" value="TGS-like"/>
    <property type="match status" value="1"/>
</dbReference>
<keyword evidence="2" id="KW-0479">Metal-binding</keyword>
<dbReference type="FunFam" id="3.10.20.30:FF:000001">
    <property type="entry name" value="Ribosome-binding ATPase YchF"/>
    <property type="match status" value="1"/>
</dbReference>
<protein>
    <recommendedName>
        <fullName evidence="6">Ribosome-binding ATPase YchF</fullName>
    </recommendedName>
</protein>
<evidence type="ECO:0000313" key="10">
    <source>
        <dbReference type="Proteomes" id="UP000280842"/>
    </source>
</evidence>
<dbReference type="CDD" id="cd04867">
    <property type="entry name" value="TGS_YchF_OLA1"/>
    <property type="match status" value="1"/>
</dbReference>
<dbReference type="InterPro" id="IPR023192">
    <property type="entry name" value="TGS-like_dom_sf"/>
</dbReference>
<sequence>MKLNIGIVGLPNVGKSTIFNALTETAKAGVANYPFCTIDPNVGIVDVPDERLQKLSEISNSEKIIPATIEFVDIAGLVKGASKGEGLGNQFLSNIRNVSAIAHVVRCFEDSDVVHVEGSVNPVRDAEIIETELILADLQTVEKRIEKVLKPAKSGNKEAKFELQALEKAKDILENIQPLRTNLDKFSEEEIEYMRKTIFPLTLKPIMYVANIGEEDLPEGEDNQYVKQIKEKAEKENAPVVVLSGKVEQELIEIPKEERKELLEAYGLKEPGLNKMIRTGYNLLDLITYFTTGEKETRAWTIKKGTKAPQAAGEIHSDFERGFIAAEVINYDELIKYGSMQKAKEAGAVRIEGKDYVVQDGDVMLFRFNV</sequence>
<feature type="binding site" evidence="6">
    <location>
        <begin position="12"/>
        <end position="17"/>
    </location>
    <ligand>
        <name>ATP</name>
        <dbReference type="ChEBI" id="CHEBI:30616"/>
    </ligand>
</feature>
<accession>A0A3M0BJS2</accession>
<evidence type="ECO:0000313" key="9">
    <source>
        <dbReference type="EMBL" id="RMA97580.1"/>
    </source>
</evidence>
<dbReference type="CDD" id="cd01900">
    <property type="entry name" value="YchF"/>
    <property type="match status" value="1"/>
</dbReference>
<dbReference type="InterPro" id="IPR031167">
    <property type="entry name" value="G_OBG"/>
</dbReference>
<organism evidence="9 10">
    <name type="scientific">Hydrogenothermus marinus</name>
    <dbReference type="NCBI Taxonomy" id="133270"/>
    <lineage>
        <taxon>Bacteria</taxon>
        <taxon>Pseudomonadati</taxon>
        <taxon>Aquificota</taxon>
        <taxon>Aquificia</taxon>
        <taxon>Aquificales</taxon>
        <taxon>Hydrogenothermaceae</taxon>
        <taxon>Hydrogenothermus</taxon>
    </lineage>
</organism>
<dbReference type="InterPro" id="IPR012676">
    <property type="entry name" value="TGS-like"/>
</dbReference>
<dbReference type="GO" id="GO:0005737">
    <property type="term" value="C:cytoplasm"/>
    <property type="evidence" value="ECO:0007669"/>
    <property type="project" value="TreeGrafter"/>
</dbReference>
<dbReference type="SUPFAM" id="SSF52540">
    <property type="entry name" value="P-loop containing nucleoside triphosphate hydrolases"/>
    <property type="match status" value="1"/>
</dbReference>
<dbReference type="Pfam" id="PF01926">
    <property type="entry name" value="MMR_HSR1"/>
    <property type="match status" value="1"/>
</dbReference>
<evidence type="ECO:0000259" key="8">
    <source>
        <dbReference type="PROSITE" id="PS51880"/>
    </source>
</evidence>
<dbReference type="Gene3D" id="3.10.20.30">
    <property type="match status" value="1"/>
</dbReference>
<dbReference type="GO" id="GO:0005524">
    <property type="term" value="F:ATP binding"/>
    <property type="evidence" value="ECO:0007669"/>
    <property type="project" value="UniProtKB-UniRule"/>
</dbReference>
<proteinExistence type="inferred from homology"/>
<feature type="domain" description="OBG-type G" evidence="7">
    <location>
        <begin position="3"/>
        <end position="263"/>
    </location>
</feature>
<dbReference type="InterPro" id="IPR004095">
    <property type="entry name" value="TGS"/>
</dbReference>
<dbReference type="PIRSF" id="PIRSF006641">
    <property type="entry name" value="CHP00092"/>
    <property type="match status" value="1"/>
</dbReference>
<dbReference type="PROSITE" id="PS51710">
    <property type="entry name" value="G_OBG"/>
    <property type="match status" value="1"/>
</dbReference>
<evidence type="ECO:0000256" key="6">
    <source>
        <dbReference type="HAMAP-Rule" id="MF_00944"/>
    </source>
</evidence>
<dbReference type="PANTHER" id="PTHR23305:SF18">
    <property type="entry name" value="OBG-TYPE G DOMAIN-CONTAINING PROTEIN"/>
    <property type="match status" value="1"/>
</dbReference>
<keyword evidence="5" id="KW-0460">Magnesium</keyword>
<evidence type="ECO:0000259" key="7">
    <source>
        <dbReference type="PROSITE" id="PS51710"/>
    </source>
</evidence>
<dbReference type="GO" id="GO:0046872">
    <property type="term" value="F:metal ion binding"/>
    <property type="evidence" value="ECO:0007669"/>
    <property type="project" value="UniProtKB-KW"/>
</dbReference>
<dbReference type="PROSITE" id="PS51880">
    <property type="entry name" value="TGS"/>
    <property type="match status" value="1"/>
</dbReference>
<comment type="cofactor">
    <cofactor evidence="1">
        <name>Mg(2+)</name>
        <dbReference type="ChEBI" id="CHEBI:18420"/>
    </cofactor>
</comment>
<comment type="function">
    <text evidence="6">ATPase that binds to both the 70S ribosome and the 50S ribosomal subunit in a nucleotide-independent manner.</text>
</comment>
<dbReference type="FunFam" id="1.10.150.300:FF:000001">
    <property type="entry name" value="Ribosome-binding ATPase YchF"/>
    <property type="match status" value="1"/>
</dbReference>
<dbReference type="EMBL" id="REFO01000010">
    <property type="protein sequence ID" value="RMA97580.1"/>
    <property type="molecule type" value="Genomic_DNA"/>
</dbReference>
<dbReference type="Gene3D" id="3.40.50.300">
    <property type="entry name" value="P-loop containing nucleotide triphosphate hydrolases"/>
    <property type="match status" value="1"/>
</dbReference>
<dbReference type="GO" id="GO:0005525">
    <property type="term" value="F:GTP binding"/>
    <property type="evidence" value="ECO:0007669"/>
    <property type="project" value="InterPro"/>
</dbReference>
<dbReference type="PRINTS" id="PR00326">
    <property type="entry name" value="GTP1OBG"/>
</dbReference>
<evidence type="ECO:0000256" key="2">
    <source>
        <dbReference type="ARBA" id="ARBA00022723"/>
    </source>
</evidence>
<dbReference type="OrthoDB" id="9807318at2"/>
<reference evidence="9 10" key="1">
    <citation type="submission" date="2018-10" db="EMBL/GenBank/DDBJ databases">
        <title>Genomic Encyclopedia of Archaeal and Bacterial Type Strains, Phase II (KMG-II): from individual species to whole genera.</title>
        <authorList>
            <person name="Goeker M."/>
        </authorList>
    </citation>
    <scope>NUCLEOTIDE SEQUENCE [LARGE SCALE GENOMIC DNA]</scope>
    <source>
        <strain evidence="9 10">VM1</strain>
    </source>
</reference>
<keyword evidence="10" id="KW-1185">Reference proteome</keyword>
<evidence type="ECO:0000256" key="5">
    <source>
        <dbReference type="ARBA" id="ARBA00022842"/>
    </source>
</evidence>
<name>A0A3M0BJS2_9AQUI</name>
<keyword evidence="3 6" id="KW-0547">Nucleotide-binding</keyword>
<dbReference type="AlphaFoldDB" id="A0A3M0BJS2"/>
<dbReference type="RefSeq" id="WP_121922357.1">
    <property type="nucleotide sequence ID" value="NZ_REFO01000010.1"/>
</dbReference>
<dbReference type="InterPro" id="IPR013029">
    <property type="entry name" value="YchF_C"/>
</dbReference>
<dbReference type="GO" id="GO:0043023">
    <property type="term" value="F:ribosomal large subunit binding"/>
    <property type="evidence" value="ECO:0007669"/>
    <property type="project" value="UniProtKB-UniRule"/>
</dbReference>
<evidence type="ECO:0000256" key="4">
    <source>
        <dbReference type="ARBA" id="ARBA00022840"/>
    </source>
</evidence>
<dbReference type="InterPro" id="IPR012675">
    <property type="entry name" value="Beta-grasp_dom_sf"/>
</dbReference>